<protein>
    <recommendedName>
        <fullName evidence="2">Ig-like domain-containing protein</fullName>
    </recommendedName>
</protein>
<dbReference type="Proteomes" id="UP001558613">
    <property type="component" value="Unassembled WGS sequence"/>
</dbReference>
<feature type="domain" description="Ig-like" evidence="2">
    <location>
        <begin position="640"/>
        <end position="753"/>
    </location>
</feature>
<dbReference type="InterPro" id="IPR013106">
    <property type="entry name" value="Ig_V-set"/>
</dbReference>
<accession>A0ABR3LFT7</accession>
<sequence>VSDVDTNTVFVMEGDSVTLECGMTITQEYGITWRINDDFIAKHNGYFMDICTDVHCKDRNKQLRERLKVNQNGSLTVTNAKITDSGDYLSNCFRNGHRGRFYSVVVRSFFSFDRVSVIEGDSVTLHTGDQMKQEEMIRWYFKNHTEIARIIGDLSYSCRDAQCKEDRRIRERLKLDHQTGSLTIRDIRTTDSGLYDLLINNVPRSRRHSSSSSSRTKSFIVAVQGVSVAKQDEMKKSVMEGESVTLDTCVKKNPNDLITWYFNDNLIAKITGNQSEICKDVECDAAGRFKDKLKLDHQTGYLTIMNTRTTDSGIYKLHISSSKFSIIRSFSVSATSWVPVPIMEGDLVLLDTGVKTNQQEEIQWYFNDTLITKITGSLSEICTNVRCKERFRDRLKVDEFGSLTIMNIRTEDAGFYKLKISGSLVKIFGIYVASVSAAEQNKMKRKSVKEGQSFTLDTCVDSVFVKKTNTLIAWYFNDTLIAEIIGHFRKICTDEQCKERLRHRLKVDHQTGALTITNTRTTDSGLYKLQINSSKTSIERSFSVNVTGWVPMSTKEGDLVLLNTGVKTKQQEKIQWYFVYTLITEITGNLSKICTNVRCKERFRDRLKVDEFGSLTIMNIRTEDAGVYKLKISGSLIKIFSISVASCSVGSDKVSVMEGDSVTLHTDVETNQQQEIRWRFNDTIIAKITGDRNFSCTDVRCHEGTERFRDRLKLNHQNGSLTITNINTTDSGIYELQINNNNSSSSSIRRNVSIIVTGVSAAEQDQIKRKSVKEGESVTLDTSVIDKPNKLVWHFNETRIAEINGDQSNTCTDVQCEDGVGRFRDRLKLDDQTGSLTITNIRITDSGLYKLQINSSSTIHISSEKSYSVTVTADITGLYAAVSAALVFLVASAGLIYSCKCRSTIKCEWCRRFVP</sequence>
<reference evidence="3 4" key="1">
    <citation type="submission" date="2023-09" db="EMBL/GenBank/DDBJ databases">
        <authorList>
            <person name="Wang M."/>
        </authorList>
    </citation>
    <scope>NUCLEOTIDE SEQUENCE [LARGE SCALE GENOMIC DNA]</scope>
    <source>
        <strain evidence="3">GT-2023</strain>
        <tissue evidence="3">Liver</tissue>
    </source>
</reference>
<dbReference type="SMART" id="SM00408">
    <property type="entry name" value="IGc2"/>
    <property type="match status" value="5"/>
</dbReference>
<feature type="non-terminal residue" evidence="3">
    <location>
        <position position="1"/>
    </location>
</feature>
<dbReference type="PANTHER" id="PTHR21063:SF4">
    <property type="entry name" value="CD48 ANTIGEN-RELATED"/>
    <property type="match status" value="1"/>
</dbReference>
<dbReference type="SUPFAM" id="SSF48726">
    <property type="entry name" value="Immunoglobulin"/>
    <property type="match status" value="8"/>
</dbReference>
<dbReference type="EMBL" id="JAYMGO010000022">
    <property type="protein sequence ID" value="KAL1251777.1"/>
    <property type="molecule type" value="Genomic_DNA"/>
</dbReference>
<dbReference type="InterPro" id="IPR007110">
    <property type="entry name" value="Ig-like_dom"/>
</dbReference>
<dbReference type="PANTHER" id="PTHR21063">
    <property type="entry name" value="LFA-3"/>
    <property type="match status" value="1"/>
</dbReference>
<feature type="domain" description="Ig-like" evidence="2">
    <location>
        <begin position="433"/>
        <end position="545"/>
    </location>
</feature>
<gene>
    <name evidence="3" type="ORF">QQF64_019573</name>
</gene>
<evidence type="ECO:0000313" key="3">
    <source>
        <dbReference type="EMBL" id="KAL1251777.1"/>
    </source>
</evidence>
<dbReference type="InterPro" id="IPR003599">
    <property type="entry name" value="Ig_sub"/>
</dbReference>
<dbReference type="InterPro" id="IPR036179">
    <property type="entry name" value="Ig-like_dom_sf"/>
</dbReference>
<dbReference type="PROSITE" id="PS50835">
    <property type="entry name" value="IG_LIKE"/>
    <property type="match status" value="3"/>
</dbReference>
<dbReference type="Pfam" id="PF07686">
    <property type="entry name" value="V-set"/>
    <property type="match status" value="3"/>
</dbReference>
<name>A0ABR3LFT7_9TELE</name>
<evidence type="ECO:0000259" key="2">
    <source>
        <dbReference type="PROSITE" id="PS50835"/>
    </source>
</evidence>
<keyword evidence="4" id="KW-1185">Reference proteome</keyword>
<keyword evidence="1" id="KW-1133">Transmembrane helix</keyword>
<evidence type="ECO:0000313" key="4">
    <source>
        <dbReference type="Proteomes" id="UP001558613"/>
    </source>
</evidence>
<keyword evidence="1" id="KW-0472">Membrane</keyword>
<dbReference type="InterPro" id="IPR003598">
    <property type="entry name" value="Ig_sub2"/>
</dbReference>
<dbReference type="Gene3D" id="2.60.40.10">
    <property type="entry name" value="Immunoglobulins"/>
    <property type="match status" value="8"/>
</dbReference>
<comment type="caution">
    <text evidence="3">The sequence shown here is derived from an EMBL/GenBank/DDBJ whole genome shotgun (WGS) entry which is preliminary data.</text>
</comment>
<keyword evidence="1" id="KW-0812">Transmembrane</keyword>
<feature type="transmembrane region" description="Helical" evidence="1">
    <location>
        <begin position="878"/>
        <end position="897"/>
    </location>
</feature>
<dbReference type="SMART" id="SM00409">
    <property type="entry name" value="IG"/>
    <property type="match status" value="8"/>
</dbReference>
<organism evidence="3 4">
    <name type="scientific">Cirrhinus molitorella</name>
    <name type="common">mud carp</name>
    <dbReference type="NCBI Taxonomy" id="172907"/>
    <lineage>
        <taxon>Eukaryota</taxon>
        <taxon>Metazoa</taxon>
        <taxon>Chordata</taxon>
        <taxon>Craniata</taxon>
        <taxon>Vertebrata</taxon>
        <taxon>Euteleostomi</taxon>
        <taxon>Actinopterygii</taxon>
        <taxon>Neopterygii</taxon>
        <taxon>Teleostei</taxon>
        <taxon>Ostariophysi</taxon>
        <taxon>Cypriniformes</taxon>
        <taxon>Cyprinidae</taxon>
        <taxon>Labeoninae</taxon>
        <taxon>Labeonini</taxon>
        <taxon>Cirrhinus</taxon>
    </lineage>
</organism>
<proteinExistence type="predicted"/>
<evidence type="ECO:0000256" key="1">
    <source>
        <dbReference type="SAM" id="Phobius"/>
    </source>
</evidence>
<dbReference type="InterPro" id="IPR013783">
    <property type="entry name" value="Ig-like_fold"/>
</dbReference>
<feature type="domain" description="Ig-like" evidence="2">
    <location>
        <begin position="1"/>
        <end position="88"/>
    </location>
</feature>